<dbReference type="PANTHER" id="PTHR43415:SF3">
    <property type="entry name" value="GNAT-FAMILY ACETYLTRANSFERASE"/>
    <property type="match status" value="1"/>
</dbReference>
<dbReference type="CDD" id="cd04301">
    <property type="entry name" value="NAT_SF"/>
    <property type="match status" value="1"/>
</dbReference>
<dbReference type="RefSeq" id="WP_191747318.1">
    <property type="nucleotide sequence ID" value="NZ_JACSQZ010000001.1"/>
</dbReference>
<accession>A0ABR8PZG3</accession>
<name>A0ABR8PZG3_9CLOT</name>
<comment type="caution">
    <text evidence="2">The sequence shown here is derived from an EMBL/GenBank/DDBJ whole genome shotgun (WGS) entry which is preliminary data.</text>
</comment>
<protein>
    <submittedName>
        <fullName evidence="2">GNAT family N-acetyltransferase</fullName>
    </submittedName>
</protein>
<organism evidence="2 3">
    <name type="scientific">Clostridium gallinarum</name>
    <dbReference type="NCBI Taxonomy" id="2762246"/>
    <lineage>
        <taxon>Bacteria</taxon>
        <taxon>Bacillati</taxon>
        <taxon>Bacillota</taxon>
        <taxon>Clostridia</taxon>
        <taxon>Eubacteriales</taxon>
        <taxon>Clostridiaceae</taxon>
        <taxon>Clostridium</taxon>
    </lineage>
</organism>
<dbReference type="SUPFAM" id="SSF55729">
    <property type="entry name" value="Acyl-CoA N-acyltransferases (Nat)"/>
    <property type="match status" value="1"/>
</dbReference>
<dbReference type="PROSITE" id="PS51186">
    <property type="entry name" value="GNAT"/>
    <property type="match status" value="1"/>
</dbReference>
<dbReference type="Pfam" id="PF00583">
    <property type="entry name" value="Acetyltransf_1"/>
    <property type="match status" value="1"/>
</dbReference>
<feature type="domain" description="N-acetyltransferase" evidence="1">
    <location>
        <begin position="30"/>
        <end position="183"/>
    </location>
</feature>
<sequence length="183" mass="21181">MIIDKKEIILKNGQKVLLQSAMEKDAEMICHHRYITSFESYFMARYPEEISLDVEGMKERLVSIEKDDKDFTITAFLDGKIIGDAGVTKIRNHMKYKHRAYFGISILKEYCNQGLGKYILDIALEQAEKNGFEQVELGVFEDNLGAIHLYKKCGFKKVGIQPRAFKLKDGTYRDEVQMVHIFN</sequence>
<dbReference type="EMBL" id="JACSQZ010000001">
    <property type="protein sequence ID" value="MBD7913559.1"/>
    <property type="molecule type" value="Genomic_DNA"/>
</dbReference>
<dbReference type="InterPro" id="IPR016181">
    <property type="entry name" value="Acyl_CoA_acyltransferase"/>
</dbReference>
<dbReference type="Proteomes" id="UP000640335">
    <property type="component" value="Unassembled WGS sequence"/>
</dbReference>
<proteinExistence type="predicted"/>
<gene>
    <name evidence="2" type="ORF">H9660_00210</name>
</gene>
<dbReference type="InterPro" id="IPR000182">
    <property type="entry name" value="GNAT_dom"/>
</dbReference>
<evidence type="ECO:0000259" key="1">
    <source>
        <dbReference type="PROSITE" id="PS51186"/>
    </source>
</evidence>
<dbReference type="Gene3D" id="3.40.630.30">
    <property type="match status" value="1"/>
</dbReference>
<dbReference type="PANTHER" id="PTHR43415">
    <property type="entry name" value="SPERMIDINE N(1)-ACETYLTRANSFERASE"/>
    <property type="match status" value="1"/>
</dbReference>
<evidence type="ECO:0000313" key="3">
    <source>
        <dbReference type="Proteomes" id="UP000640335"/>
    </source>
</evidence>
<reference evidence="2 3" key="1">
    <citation type="submission" date="2020-08" db="EMBL/GenBank/DDBJ databases">
        <title>A Genomic Blueprint of the Chicken Gut Microbiome.</title>
        <authorList>
            <person name="Gilroy R."/>
            <person name="Ravi A."/>
            <person name="Getino M."/>
            <person name="Pursley I."/>
            <person name="Horton D.L."/>
            <person name="Alikhan N.-F."/>
            <person name="Baker D."/>
            <person name="Gharbi K."/>
            <person name="Hall N."/>
            <person name="Watson M."/>
            <person name="Adriaenssens E.M."/>
            <person name="Foster-Nyarko E."/>
            <person name="Jarju S."/>
            <person name="Secka A."/>
            <person name="Antonio M."/>
            <person name="Oren A."/>
            <person name="Chaudhuri R."/>
            <person name="La Ragione R.M."/>
            <person name="Hildebrand F."/>
            <person name="Pallen M.J."/>
        </authorList>
    </citation>
    <scope>NUCLEOTIDE SEQUENCE [LARGE SCALE GENOMIC DNA]</scope>
    <source>
        <strain evidence="2 3">Sa3CUN1</strain>
    </source>
</reference>
<keyword evidence="3" id="KW-1185">Reference proteome</keyword>
<evidence type="ECO:0000313" key="2">
    <source>
        <dbReference type="EMBL" id="MBD7913559.1"/>
    </source>
</evidence>